<feature type="compositionally biased region" description="Basic and acidic residues" evidence="1">
    <location>
        <begin position="1"/>
        <end position="31"/>
    </location>
</feature>
<evidence type="ECO:0000313" key="2">
    <source>
        <dbReference type="EMBL" id="USS42945.1"/>
    </source>
</evidence>
<dbReference type="RefSeq" id="WP_039204549.1">
    <property type="nucleotide sequence ID" value="NZ_CP021075.1"/>
</dbReference>
<evidence type="ECO:0000313" key="3">
    <source>
        <dbReference type="Proteomes" id="UP001056386"/>
    </source>
</evidence>
<accession>A0ABY5B7D9</accession>
<reference evidence="2" key="1">
    <citation type="submission" date="2022-06" db="EMBL/GenBank/DDBJ databases">
        <title>Draft genome sequence of Burkholderia glumae strain GR20004 isolated from rice panicle showing bacterial panicle blight.</title>
        <authorList>
            <person name="Choi S.Y."/>
            <person name="Lee Y.H."/>
        </authorList>
    </citation>
    <scope>NUCLEOTIDE SEQUENCE</scope>
    <source>
        <strain evidence="2">GR20004</strain>
    </source>
</reference>
<protein>
    <submittedName>
        <fullName evidence="2">Uncharacterized protein</fullName>
    </submittedName>
</protein>
<evidence type="ECO:0000256" key="1">
    <source>
        <dbReference type="SAM" id="MobiDB-lite"/>
    </source>
</evidence>
<gene>
    <name evidence="2" type="ORF">NFI99_00160</name>
</gene>
<proteinExistence type="predicted"/>
<name>A0ABY5B7D9_BURGL</name>
<dbReference type="Proteomes" id="UP001056386">
    <property type="component" value="Chromosome 2"/>
</dbReference>
<feature type="compositionally biased region" description="Low complexity" evidence="1">
    <location>
        <begin position="32"/>
        <end position="48"/>
    </location>
</feature>
<organism evidence="2 3">
    <name type="scientific">Burkholderia glumae</name>
    <name type="common">Pseudomonas glumae</name>
    <dbReference type="NCBI Taxonomy" id="337"/>
    <lineage>
        <taxon>Bacteria</taxon>
        <taxon>Pseudomonadati</taxon>
        <taxon>Pseudomonadota</taxon>
        <taxon>Betaproteobacteria</taxon>
        <taxon>Burkholderiales</taxon>
        <taxon>Burkholderiaceae</taxon>
        <taxon>Burkholderia</taxon>
    </lineage>
</organism>
<dbReference type="EMBL" id="CP099583">
    <property type="protein sequence ID" value="USS42945.1"/>
    <property type="molecule type" value="Genomic_DNA"/>
</dbReference>
<keyword evidence="3" id="KW-1185">Reference proteome</keyword>
<sequence length="108" mass="11668">MRSRHENDPAAARGSHELHARRDARERHDSQAPRAAAADPHDPAACPDWWSEPGALPTGASELRHVPPAYRQPGMMRRAAECRGGPVPREDGGAAGPDRTRPGRGTRA</sequence>
<feature type="region of interest" description="Disordered" evidence="1">
    <location>
        <begin position="1"/>
        <end position="108"/>
    </location>
</feature>